<dbReference type="GO" id="GO:0005524">
    <property type="term" value="F:ATP binding"/>
    <property type="evidence" value="ECO:0007669"/>
    <property type="project" value="UniProtKB-KW"/>
</dbReference>
<dbReference type="InterPro" id="IPR050699">
    <property type="entry name" value="RNA-DNA_Helicase"/>
</dbReference>
<reference evidence="6" key="1">
    <citation type="submission" date="2021-06" db="EMBL/GenBank/DDBJ databases">
        <authorList>
            <person name="Kallberg Y."/>
            <person name="Tangrot J."/>
            <person name="Rosling A."/>
        </authorList>
    </citation>
    <scope>NUCLEOTIDE SEQUENCE</scope>
    <source>
        <strain evidence="6">IN212</strain>
    </source>
</reference>
<dbReference type="SMART" id="SM01142">
    <property type="entry name" value="DSHCT"/>
    <property type="match status" value="1"/>
</dbReference>
<keyword evidence="1" id="KW-0547">Nucleotide-binding</keyword>
<protein>
    <submittedName>
        <fullName evidence="6">17519_t:CDS:1</fullName>
    </submittedName>
</protein>
<dbReference type="PANTHER" id="PTHR12131:SF1">
    <property type="entry name" value="ATP-DEPENDENT RNA HELICASE SUPV3L1, MITOCHONDRIAL-RELATED"/>
    <property type="match status" value="1"/>
</dbReference>
<evidence type="ECO:0000256" key="1">
    <source>
        <dbReference type="ARBA" id="ARBA00022741"/>
    </source>
</evidence>
<keyword evidence="3" id="KW-0347">Helicase</keyword>
<gene>
    <name evidence="6" type="ORF">RFULGI_LOCUS6318</name>
</gene>
<evidence type="ECO:0000256" key="4">
    <source>
        <dbReference type="ARBA" id="ARBA00022840"/>
    </source>
</evidence>
<dbReference type="GO" id="GO:0004386">
    <property type="term" value="F:helicase activity"/>
    <property type="evidence" value="ECO:0007669"/>
    <property type="project" value="UniProtKB-KW"/>
</dbReference>
<dbReference type="GO" id="GO:0070478">
    <property type="term" value="P:nuclear-transcribed mRNA catabolic process, 3'-5' exonucleolytic nonsense-mediated decay"/>
    <property type="evidence" value="ECO:0007669"/>
    <property type="project" value="TreeGrafter"/>
</dbReference>
<evidence type="ECO:0000256" key="3">
    <source>
        <dbReference type="ARBA" id="ARBA00022806"/>
    </source>
</evidence>
<dbReference type="EMBL" id="CAJVPZ010008024">
    <property type="protein sequence ID" value="CAG8593321.1"/>
    <property type="molecule type" value="Genomic_DNA"/>
</dbReference>
<evidence type="ECO:0000256" key="2">
    <source>
        <dbReference type="ARBA" id="ARBA00022801"/>
    </source>
</evidence>
<dbReference type="Proteomes" id="UP000789396">
    <property type="component" value="Unassembled WGS sequence"/>
</dbReference>
<dbReference type="GO" id="GO:0055087">
    <property type="term" value="C:Ski complex"/>
    <property type="evidence" value="ECO:0007669"/>
    <property type="project" value="TreeGrafter"/>
</dbReference>
<keyword evidence="2" id="KW-0378">Hydrolase</keyword>
<keyword evidence="7" id="KW-1185">Reference proteome</keyword>
<organism evidence="6 7">
    <name type="scientific">Racocetra fulgida</name>
    <dbReference type="NCBI Taxonomy" id="60492"/>
    <lineage>
        <taxon>Eukaryota</taxon>
        <taxon>Fungi</taxon>
        <taxon>Fungi incertae sedis</taxon>
        <taxon>Mucoromycota</taxon>
        <taxon>Glomeromycotina</taxon>
        <taxon>Glomeromycetes</taxon>
        <taxon>Diversisporales</taxon>
        <taxon>Gigasporaceae</taxon>
        <taxon>Racocetra</taxon>
    </lineage>
</organism>
<evidence type="ECO:0000259" key="5">
    <source>
        <dbReference type="SMART" id="SM01142"/>
    </source>
</evidence>
<proteinExistence type="predicted"/>
<feature type="non-terminal residue" evidence="6">
    <location>
        <position position="185"/>
    </location>
</feature>
<dbReference type="AlphaFoldDB" id="A0A9N9CAV5"/>
<sequence>INSADELVLTELIFENAFADYDYSEIVALLSCFIFQEKLEEQPELIPKLEEGKKTIRDFAQKVYEVQKQCKLTDDAGDANVVNDGVDLIFDDVVDVNKFNFGLVEIVYEWSRGKVYIDLTEVMGGSIVRCITRLDETCREVKEAAKIVGTLSLCKKMEEAQSSIKRDIIFAKSLVRSDKILILKF</sequence>
<feature type="domain" description="ATP-dependent RNA helicase Ski2/MTR4 C-terminal" evidence="5">
    <location>
        <begin position="1"/>
        <end position="175"/>
    </location>
</feature>
<dbReference type="GO" id="GO:0016787">
    <property type="term" value="F:hydrolase activity"/>
    <property type="evidence" value="ECO:0007669"/>
    <property type="project" value="UniProtKB-KW"/>
</dbReference>
<dbReference type="Pfam" id="PF08148">
    <property type="entry name" value="DSHCT"/>
    <property type="match status" value="1"/>
</dbReference>
<dbReference type="Gene3D" id="1.10.3380.30">
    <property type="match status" value="1"/>
</dbReference>
<name>A0A9N9CAV5_9GLOM</name>
<evidence type="ECO:0000313" key="6">
    <source>
        <dbReference type="EMBL" id="CAG8593321.1"/>
    </source>
</evidence>
<comment type="caution">
    <text evidence="6">The sequence shown here is derived from an EMBL/GenBank/DDBJ whole genome shotgun (WGS) entry which is preliminary data.</text>
</comment>
<dbReference type="OrthoDB" id="2441869at2759"/>
<accession>A0A9N9CAV5</accession>
<keyword evidence="4" id="KW-0067">ATP-binding</keyword>
<dbReference type="InterPro" id="IPR012961">
    <property type="entry name" value="Ski2/MTR4_C"/>
</dbReference>
<evidence type="ECO:0000313" key="7">
    <source>
        <dbReference type="Proteomes" id="UP000789396"/>
    </source>
</evidence>
<dbReference type="PANTHER" id="PTHR12131">
    <property type="entry name" value="ATP-DEPENDENT RNA AND DNA HELICASE"/>
    <property type="match status" value="1"/>
</dbReference>